<dbReference type="Gene3D" id="3.90.226.30">
    <property type="match status" value="1"/>
</dbReference>
<dbReference type="PANTHER" id="PTHR33171:SF17">
    <property type="entry name" value="LARA-LIKE N-TERMINAL DOMAIN-CONTAINING PROTEIN"/>
    <property type="match status" value="1"/>
</dbReference>
<protein>
    <recommendedName>
        <fullName evidence="1">LarA-like N-terminal domain-containing protein</fullName>
    </recommendedName>
</protein>
<dbReference type="PANTHER" id="PTHR33171">
    <property type="entry name" value="LAR_N DOMAIN-CONTAINING PROTEIN"/>
    <property type="match status" value="1"/>
</dbReference>
<organism evidence="2 3">
    <name type="scientific">Ruminiclostridium cellobioparum subsp. termitidis CT1112</name>
    <dbReference type="NCBI Taxonomy" id="1195236"/>
    <lineage>
        <taxon>Bacteria</taxon>
        <taxon>Bacillati</taxon>
        <taxon>Bacillota</taxon>
        <taxon>Clostridia</taxon>
        <taxon>Eubacteriales</taxon>
        <taxon>Oscillospiraceae</taxon>
        <taxon>Ruminiclostridium</taxon>
    </lineage>
</organism>
<sequence length="416" mass="47191">MTGITDNELFLAIKESLGNCSSYKKVLIIPPDFTRSHSGAGKITAMYYALLKDSCQVDIMPALGTHEPMSRQECAAMFGDSVPGDCIINHNWKTDVKKIGEVPREFVREISEGLVDNSIDVELNKRLLDKSYDLIISVGQVVPHEVAGMANYSKNIFVGCGGKSMINQTHMLGAFYGMEKIMGRDYSPVRKVFDYAENKYLKNIPLLYVLTVTSQEEERTVMHGVFIGRGRSIFEEAVALSQELNISFVDRPLKKVVVYLEEKEFKSTWLGNKAVYRTKMAMADGGELIIIAPGVRKFGEYHENDRVIRKYGYAGRERILELCRECEDLKNNLSVAAHLIHGSSDDRYHIVYACEKLSKEEIEQVNYKYMPLSEACDKYRPDRLIEGFNILEDGEEIFYISNPALGLWAETGRFFK</sequence>
<accession>S0FJ10</accession>
<evidence type="ECO:0000313" key="2">
    <source>
        <dbReference type="EMBL" id="EMS69094.1"/>
    </source>
</evidence>
<dbReference type="GO" id="GO:0050043">
    <property type="term" value="F:lactate racemase activity"/>
    <property type="evidence" value="ECO:0007669"/>
    <property type="project" value="InterPro"/>
</dbReference>
<name>S0FJ10_RUMCE</name>
<proteinExistence type="predicted"/>
<reference evidence="2 3" key="1">
    <citation type="journal article" date="2013" name="Genome Announc.">
        <title>Draft Genome Sequence of the Cellulolytic, Mesophilic, Anaerobic Bacterium Clostridium termitidis Strain CT1112 (DSM 5398).</title>
        <authorList>
            <person name="Lal S."/>
            <person name="Ramachandran U."/>
            <person name="Zhang X."/>
            <person name="Munir R."/>
            <person name="Sparling R."/>
            <person name="Levin D.B."/>
        </authorList>
    </citation>
    <scope>NUCLEOTIDE SEQUENCE [LARGE SCALE GENOMIC DNA]</scope>
    <source>
        <strain evidence="2 3">CT1112</strain>
    </source>
</reference>
<evidence type="ECO:0000259" key="1">
    <source>
        <dbReference type="Pfam" id="PF09861"/>
    </source>
</evidence>
<comment type="caution">
    <text evidence="2">The sequence shown here is derived from an EMBL/GenBank/DDBJ whole genome shotgun (WGS) entry which is preliminary data.</text>
</comment>
<dbReference type="InterPro" id="IPR048068">
    <property type="entry name" value="LarA-like"/>
</dbReference>
<keyword evidence="3" id="KW-1185">Reference proteome</keyword>
<dbReference type="STRING" id="1195236.CTER_5288"/>
<dbReference type="Proteomes" id="UP000014155">
    <property type="component" value="Unassembled WGS sequence"/>
</dbReference>
<evidence type="ECO:0000313" key="3">
    <source>
        <dbReference type="Proteomes" id="UP000014155"/>
    </source>
</evidence>
<dbReference type="EMBL" id="AORV01000072">
    <property type="protein sequence ID" value="EMS69094.1"/>
    <property type="molecule type" value="Genomic_DNA"/>
</dbReference>
<dbReference type="InterPro" id="IPR018657">
    <property type="entry name" value="LarA-like_N"/>
</dbReference>
<dbReference type="Pfam" id="PF09861">
    <property type="entry name" value="Lar_N"/>
    <property type="match status" value="1"/>
</dbReference>
<gene>
    <name evidence="2" type="ORF">CTER_5288</name>
</gene>
<dbReference type="PATRIC" id="fig|1195236.3.peg.5425"/>
<dbReference type="InterPro" id="IPR043166">
    <property type="entry name" value="LarA-like_C"/>
</dbReference>
<feature type="domain" description="LarA-like N-terminal" evidence="1">
    <location>
        <begin position="22"/>
        <end position="172"/>
    </location>
</feature>
<dbReference type="AlphaFoldDB" id="S0FJ10"/>
<dbReference type="Gene3D" id="3.40.50.11440">
    <property type="match status" value="1"/>
</dbReference>
<dbReference type="eggNOG" id="COG3875">
    <property type="taxonomic scope" value="Bacteria"/>
</dbReference>